<dbReference type="AlphaFoldDB" id="A0A4E0RQV4"/>
<sequence length="64" mass="7075">MPAATQNATRPLRNINKIATTNINPPKPFLNNKEMRSSIGALSALGDWQRLCAVQMCQLYFVGV</sequence>
<evidence type="ECO:0000313" key="1">
    <source>
        <dbReference type="EMBL" id="TGO02644.1"/>
    </source>
</evidence>
<reference evidence="1 2" key="1">
    <citation type="journal article" date="2016" name="Front. Microbiol.">
        <title>Single-Cell (Meta-)Genomics of a Dimorphic Candidatus Thiomargarita nelsonii Reveals Genomic Plasticity.</title>
        <authorList>
            <person name="Flood B.E."/>
            <person name="Fliss P."/>
            <person name="Jones D.S."/>
            <person name="Dick G.J."/>
            <person name="Jain S."/>
            <person name="Kaster A.K."/>
            <person name="Winkel M."/>
            <person name="Mussmann M."/>
            <person name="Bailey J."/>
        </authorList>
    </citation>
    <scope>NUCLEOTIDE SEQUENCE [LARGE SCALE GENOMIC DNA]</scope>
    <source>
        <strain evidence="1">Hydrate Ridge</strain>
    </source>
</reference>
<keyword evidence="2" id="KW-1185">Reference proteome</keyword>
<organism evidence="1 2">
    <name type="scientific">Candidatus Thiomargarita nelsonii</name>
    <dbReference type="NCBI Taxonomy" id="1003181"/>
    <lineage>
        <taxon>Bacteria</taxon>
        <taxon>Pseudomonadati</taxon>
        <taxon>Pseudomonadota</taxon>
        <taxon>Gammaproteobacteria</taxon>
        <taxon>Thiotrichales</taxon>
        <taxon>Thiotrichaceae</taxon>
        <taxon>Thiomargarita</taxon>
    </lineage>
</organism>
<gene>
    <name evidence="1" type="ORF">PN36_21555</name>
</gene>
<name>A0A4E0RQV4_9GAMM</name>
<evidence type="ECO:0000313" key="2">
    <source>
        <dbReference type="Proteomes" id="UP000030428"/>
    </source>
</evidence>
<protein>
    <submittedName>
        <fullName evidence="1">Uncharacterized protein</fullName>
    </submittedName>
</protein>
<proteinExistence type="predicted"/>
<accession>A0A4E0RQV4</accession>
<dbReference type="Proteomes" id="UP000030428">
    <property type="component" value="Unassembled WGS sequence"/>
</dbReference>
<comment type="caution">
    <text evidence="1">The sequence shown here is derived from an EMBL/GenBank/DDBJ whole genome shotgun (WGS) entry which is preliminary data.</text>
</comment>
<dbReference type="EMBL" id="JSZA02000097">
    <property type="protein sequence ID" value="TGO02644.1"/>
    <property type="molecule type" value="Genomic_DNA"/>
</dbReference>